<protein>
    <submittedName>
        <fullName evidence="1">Uncharacterized protein</fullName>
    </submittedName>
</protein>
<organism evidence="1 2">
    <name type="scientific">Tenggerimyces flavus</name>
    <dbReference type="NCBI Taxonomy" id="1708749"/>
    <lineage>
        <taxon>Bacteria</taxon>
        <taxon>Bacillati</taxon>
        <taxon>Actinomycetota</taxon>
        <taxon>Actinomycetes</taxon>
        <taxon>Propionibacteriales</taxon>
        <taxon>Nocardioidaceae</taxon>
        <taxon>Tenggerimyces</taxon>
    </lineage>
</organism>
<evidence type="ECO:0000313" key="2">
    <source>
        <dbReference type="Proteomes" id="UP001595699"/>
    </source>
</evidence>
<evidence type="ECO:0000313" key="1">
    <source>
        <dbReference type="EMBL" id="MFC3759283.1"/>
    </source>
</evidence>
<sequence length="81" mass="8604">MTAKAFVERFIEAQRAFGSARPLLPTAVVGAWRDVVDECERGYAMSIYEYDNDLDAAADRMPPARRAAGGDARAGLGPGGG</sequence>
<keyword evidence="2" id="KW-1185">Reference proteome</keyword>
<gene>
    <name evidence="1" type="ORF">ACFOUW_00395</name>
</gene>
<accession>A0ABV7Y206</accession>
<dbReference type="Proteomes" id="UP001595699">
    <property type="component" value="Unassembled WGS sequence"/>
</dbReference>
<dbReference type="EMBL" id="JBHRZH010000001">
    <property type="protein sequence ID" value="MFC3759283.1"/>
    <property type="molecule type" value="Genomic_DNA"/>
</dbReference>
<name>A0ABV7Y206_9ACTN</name>
<reference evidence="2" key="1">
    <citation type="journal article" date="2019" name="Int. J. Syst. Evol. Microbiol.">
        <title>The Global Catalogue of Microorganisms (GCM) 10K type strain sequencing project: providing services to taxonomists for standard genome sequencing and annotation.</title>
        <authorList>
            <consortium name="The Broad Institute Genomics Platform"/>
            <consortium name="The Broad Institute Genome Sequencing Center for Infectious Disease"/>
            <person name="Wu L."/>
            <person name="Ma J."/>
        </authorList>
    </citation>
    <scope>NUCLEOTIDE SEQUENCE [LARGE SCALE GENOMIC DNA]</scope>
    <source>
        <strain evidence="2">CGMCC 4.7241</strain>
    </source>
</reference>
<dbReference type="RefSeq" id="WP_205122311.1">
    <property type="nucleotide sequence ID" value="NZ_JAFBCM010000001.1"/>
</dbReference>
<proteinExistence type="predicted"/>
<comment type="caution">
    <text evidence="1">The sequence shown here is derived from an EMBL/GenBank/DDBJ whole genome shotgun (WGS) entry which is preliminary data.</text>
</comment>